<evidence type="ECO:0000259" key="4">
    <source>
        <dbReference type="Pfam" id="PF07804"/>
    </source>
</evidence>
<dbReference type="Proteomes" id="UP000381260">
    <property type="component" value="Chromosome"/>
</dbReference>
<evidence type="ECO:0000256" key="1">
    <source>
        <dbReference type="ARBA" id="ARBA00010164"/>
    </source>
</evidence>
<dbReference type="AlphaFoldDB" id="A0A5Q2V992"/>
<dbReference type="InterPro" id="IPR036390">
    <property type="entry name" value="WH_DNA-bd_sf"/>
</dbReference>
<dbReference type="PANTHER" id="PTHR37419:SF8">
    <property type="entry name" value="TOXIN YJJJ"/>
    <property type="match status" value="1"/>
</dbReference>
<dbReference type="InterPro" id="IPR011991">
    <property type="entry name" value="ArsR-like_HTH"/>
</dbReference>
<evidence type="ECO:0000256" key="3">
    <source>
        <dbReference type="ARBA" id="ARBA00022777"/>
    </source>
</evidence>
<comment type="similarity">
    <text evidence="1">Belongs to the HipA Ser/Thr kinase family.</text>
</comment>
<keyword evidence="3" id="KW-0418">Kinase</keyword>
<dbReference type="InterPro" id="IPR012893">
    <property type="entry name" value="HipA-like_C"/>
</dbReference>
<accession>A0A5Q2V992</accession>
<dbReference type="InterPro" id="IPR036388">
    <property type="entry name" value="WH-like_DNA-bd_sf"/>
</dbReference>
<dbReference type="NCBIfam" id="NF007297">
    <property type="entry name" value="PRK09775.1"/>
    <property type="match status" value="1"/>
</dbReference>
<protein>
    <submittedName>
        <fullName evidence="5">Type II toxin-antitoxin system HipA family toxin YjjJ</fullName>
    </submittedName>
</protein>
<dbReference type="RefSeq" id="WP_153858105.1">
    <property type="nucleotide sequence ID" value="NZ_CP045913.1"/>
</dbReference>
<dbReference type="GO" id="GO:0004674">
    <property type="term" value="F:protein serine/threonine kinase activity"/>
    <property type="evidence" value="ECO:0007669"/>
    <property type="project" value="TreeGrafter"/>
</dbReference>
<dbReference type="GO" id="GO:0006355">
    <property type="term" value="P:regulation of DNA-templated transcription"/>
    <property type="evidence" value="ECO:0007669"/>
    <property type="project" value="UniProtKB-ARBA"/>
</dbReference>
<evidence type="ECO:0000256" key="2">
    <source>
        <dbReference type="ARBA" id="ARBA00022679"/>
    </source>
</evidence>
<name>A0A5Q2V992_SERPR</name>
<gene>
    <name evidence="5" type="primary">yjjJ</name>
    <name evidence="5" type="ORF">GHV41_07410</name>
</gene>
<dbReference type="CDD" id="cd00090">
    <property type="entry name" value="HTH_ARSR"/>
    <property type="match status" value="1"/>
</dbReference>
<evidence type="ECO:0000313" key="6">
    <source>
        <dbReference type="Proteomes" id="UP000381260"/>
    </source>
</evidence>
<dbReference type="PANTHER" id="PTHR37419">
    <property type="entry name" value="SERINE/THREONINE-PROTEIN KINASE TOXIN HIPA"/>
    <property type="match status" value="1"/>
</dbReference>
<dbReference type="Pfam" id="PF13412">
    <property type="entry name" value="HTH_24"/>
    <property type="match status" value="1"/>
</dbReference>
<proteinExistence type="inferred from homology"/>
<feature type="domain" description="HipA-like C-terminal" evidence="4">
    <location>
        <begin position="202"/>
        <end position="433"/>
    </location>
</feature>
<dbReference type="Gene3D" id="1.10.10.10">
    <property type="entry name" value="Winged helix-like DNA-binding domain superfamily/Winged helix DNA-binding domain"/>
    <property type="match status" value="1"/>
</dbReference>
<organism evidence="5 6">
    <name type="scientific">Serratia proteamaculans</name>
    <dbReference type="NCBI Taxonomy" id="28151"/>
    <lineage>
        <taxon>Bacteria</taxon>
        <taxon>Pseudomonadati</taxon>
        <taxon>Pseudomonadota</taxon>
        <taxon>Gammaproteobacteria</taxon>
        <taxon>Enterobacterales</taxon>
        <taxon>Yersiniaceae</taxon>
        <taxon>Serratia</taxon>
    </lineage>
</organism>
<evidence type="ECO:0000313" key="5">
    <source>
        <dbReference type="EMBL" id="QGH60680.1"/>
    </source>
</evidence>
<dbReference type="GO" id="GO:0005829">
    <property type="term" value="C:cytosol"/>
    <property type="evidence" value="ECO:0007669"/>
    <property type="project" value="TreeGrafter"/>
</dbReference>
<dbReference type="Pfam" id="PF07804">
    <property type="entry name" value="HipA_C"/>
    <property type="match status" value="1"/>
</dbReference>
<keyword evidence="2" id="KW-0808">Transferase</keyword>
<dbReference type="SUPFAM" id="SSF46785">
    <property type="entry name" value="Winged helix' DNA-binding domain"/>
    <property type="match status" value="1"/>
</dbReference>
<dbReference type="InterPro" id="IPR052028">
    <property type="entry name" value="HipA_Ser/Thr_kinase"/>
</dbReference>
<reference evidence="5 6" key="1">
    <citation type="submission" date="2019-11" db="EMBL/GenBank/DDBJ databases">
        <title>The Phosphoenolpyruvate Phosphotransferase System Regulates Serratia proteamaculans 336X Biofilm Formation and Wheat Roots colonization.</title>
        <authorList>
            <person name="Liu F."/>
        </authorList>
    </citation>
    <scope>NUCLEOTIDE SEQUENCE [LARGE SCALE GENOMIC DNA]</scope>
    <source>
        <strain evidence="5 6">336X</strain>
    </source>
</reference>
<sequence>MTGIEQLLRNGPATSTALTEALGISQPTLSRRIRNLAGSVLVMGKGRATRYALLRSVAGEGHFPLYQVDEQGKAHKFATLYPVYPAEGCAVQNEQNGEWQLYDGLPWYLNDLRPIGFLGRAWGKAVSQALRLPEDTLLWNEEQRLWALCHFGDDMSGNLLPGNGSYQRWLVRKPENAVPIAEKTARYAALAEQALAGELIGSSAGGEQPKFITYAELRGERCGHVLVKFSNAAQNPNAQRWSDLLIAESLALQVVAEAGLPAAQSEVLLGENQQCFLEIERFDRIGPFGRVAMVSLEALDAEFSESGNANWVTAAEGLLKHGVIDRPTCLRMALYWAFGRLIANSDMHQGNLSFLHPDQRPVALAPLYDMLPMAFAPTSSGNMRHQAVEILLGHEVKGAVWRQAELMALEFWQRAARHTLISEDFRVIADQMLVQVQGLNERIQRMA</sequence>
<dbReference type="EMBL" id="CP045913">
    <property type="protein sequence ID" value="QGH60680.1"/>
    <property type="molecule type" value="Genomic_DNA"/>
</dbReference>